<dbReference type="Proteomes" id="UP000526302">
    <property type="component" value="Unassembled WGS sequence"/>
</dbReference>
<dbReference type="GO" id="GO:0050242">
    <property type="term" value="F:pyruvate, phosphate dikinase activity"/>
    <property type="evidence" value="ECO:0007669"/>
    <property type="project" value="UniProtKB-EC"/>
</dbReference>
<proteinExistence type="inferred from homology"/>
<dbReference type="PANTHER" id="PTHR22931:SF9">
    <property type="entry name" value="PYRUVATE, PHOSPHATE DIKINASE 1, CHLOROPLASTIC"/>
    <property type="match status" value="1"/>
</dbReference>
<dbReference type="InterPro" id="IPR018274">
    <property type="entry name" value="PEP_util_AS"/>
</dbReference>
<feature type="domain" description="Pyruvate phosphate dikinase AMP/ATP-binding" evidence="11">
    <location>
        <begin position="295"/>
        <end position="350"/>
    </location>
</feature>
<dbReference type="InterPro" id="IPR000121">
    <property type="entry name" value="PEP_util_C"/>
</dbReference>
<evidence type="ECO:0000313" key="14">
    <source>
        <dbReference type="Proteomes" id="UP000526302"/>
    </source>
</evidence>
<dbReference type="InterPro" id="IPR002192">
    <property type="entry name" value="PPDK_AMP/ATP-bd"/>
</dbReference>
<dbReference type="AlphaFoldDB" id="A0A7K4C021"/>
<reference evidence="13 14" key="1">
    <citation type="journal article" date="2020" name="Biotechnol. Biofuels">
        <title>New insights from the biogas microbiome by comprehensive genome-resolved metagenomics of nearly 1600 species originating from multiple anaerobic digesters.</title>
        <authorList>
            <person name="Campanaro S."/>
            <person name="Treu L."/>
            <person name="Rodriguez-R L.M."/>
            <person name="Kovalovszki A."/>
            <person name="Ziels R.M."/>
            <person name="Maus I."/>
            <person name="Zhu X."/>
            <person name="Kougias P.G."/>
            <person name="Basile A."/>
            <person name="Luo G."/>
            <person name="Schluter A."/>
            <person name="Konstantinidis K.T."/>
            <person name="Angelidaki I."/>
        </authorList>
    </citation>
    <scope>NUCLEOTIDE SEQUENCE [LARGE SCALE GENOMIC DNA]</scope>
    <source>
        <strain evidence="13">AS22ysBPME_79</strain>
    </source>
</reference>
<feature type="domain" description="PEP-utilising enzyme C-terminal" evidence="12">
    <location>
        <begin position="509"/>
        <end position="682"/>
    </location>
</feature>
<dbReference type="Gene3D" id="3.30.470.20">
    <property type="entry name" value="ATP-grasp fold, B domain"/>
    <property type="match status" value="1"/>
</dbReference>
<dbReference type="GO" id="GO:0016301">
    <property type="term" value="F:kinase activity"/>
    <property type="evidence" value="ECO:0007669"/>
    <property type="project" value="UniProtKB-KW"/>
</dbReference>
<evidence type="ECO:0000256" key="2">
    <source>
        <dbReference type="ARBA" id="ARBA00007837"/>
    </source>
</evidence>
<dbReference type="PROSITE" id="PS00370">
    <property type="entry name" value="PEP_ENZYMES_PHOS_SITE"/>
    <property type="match status" value="1"/>
</dbReference>
<comment type="similarity">
    <text evidence="2">Belongs to the PEP-utilizing enzyme family.</text>
</comment>
<dbReference type="SUPFAM" id="SSF56059">
    <property type="entry name" value="Glutathione synthetase ATP-binding domain-like"/>
    <property type="match status" value="1"/>
</dbReference>
<sequence>MFEEGDKSMKMLLGGKGANLADMTKIGLPVPYGFTITTDVCKAYYANGKKHSPLLDEQMMVAVKKLEKKTGKKFGDKKNPLLVSVRSGAPASMPGMMDTILNLGMNDVVVETIAKATNNERFAYDSYRRFITMFADVVMGVDRMKFEHIMDEIKHANKIKQDTEMTTLMLKELVAKYKVLYKKETKEDFPQDPITQLKRSRDAVFKSWMNDRAIVYRRLNNVPNDWGTAVNIQEMVFGNMGETSGTGVAFTRNPATGENKFYGEFLMNAQGEDVVAGIRTPNKVEELGKVLPKVYKELVGIRSKLEKHYRDMQDFEFTIEHEKLYMLQTRNGKRTAHAAVKIAVDMVKEKLITKEEAILRVDPASLDQLLHKQFDPKHKYTPITIGLPASPGAAVGKVVFNATDAKKWTDSGEKVILARLETSPEDIEGMHSAVGILTARGGMTSHAAVVARGMGKCCVSGCDEITMDEKGKKFSVKGKIVKEGDVISLNGSTGHVIIGEVPVVEPSLSGDFGTLMSWADGFRKLKIRTNADTPHDAKIARDFGAEGIGLIRTEHMFFESTRIKAVREMILAKNVEGRKKALAKIEPFQRQDFEGIFKTMNGLPVIIRMLDPPLHEFLPKHDQLKEIQEISEEIGVSVDEIQNTITSLHEFNPMLGFRGCRLAIVYPEIMEMQVRAIFSAALNVSKKG</sequence>
<feature type="non-terminal residue" evidence="13">
    <location>
        <position position="688"/>
    </location>
</feature>
<organism evidence="13 14">
    <name type="scientific">Candidatus Iainarchaeum sp</name>
    <dbReference type="NCBI Taxonomy" id="3101447"/>
    <lineage>
        <taxon>Archaea</taxon>
        <taxon>Candidatus Iainarchaeota</taxon>
        <taxon>Candidatus Iainarchaeia</taxon>
        <taxon>Candidatus Iainarchaeales</taxon>
        <taxon>Candidatus Iainarchaeaceae</taxon>
        <taxon>Candidatus Iainarchaeum</taxon>
    </lineage>
</organism>
<comment type="caution">
    <text evidence="13">The sequence shown here is derived from an EMBL/GenBank/DDBJ whole genome shotgun (WGS) entry which is preliminary data.</text>
</comment>
<evidence type="ECO:0000256" key="1">
    <source>
        <dbReference type="ARBA" id="ARBA00001946"/>
    </source>
</evidence>
<dbReference type="PANTHER" id="PTHR22931">
    <property type="entry name" value="PHOSPHOENOLPYRUVATE DIKINASE-RELATED"/>
    <property type="match status" value="1"/>
</dbReference>
<dbReference type="SUPFAM" id="SSF52009">
    <property type="entry name" value="Phosphohistidine domain"/>
    <property type="match status" value="1"/>
</dbReference>
<feature type="domain" description="Pyruvate phosphate dikinase AMP/ATP-binding" evidence="11">
    <location>
        <begin position="57"/>
        <end position="284"/>
    </location>
</feature>
<evidence type="ECO:0000256" key="7">
    <source>
        <dbReference type="ARBA" id="ARBA00022777"/>
    </source>
</evidence>
<evidence type="ECO:0000256" key="9">
    <source>
        <dbReference type="ARBA" id="ARBA00022842"/>
    </source>
</evidence>
<keyword evidence="6" id="KW-0547">Nucleotide-binding</keyword>
<evidence type="ECO:0000259" key="12">
    <source>
        <dbReference type="Pfam" id="PF02896"/>
    </source>
</evidence>
<dbReference type="NCBIfam" id="TIGR01828">
    <property type="entry name" value="pyru_phos_dikin"/>
    <property type="match status" value="1"/>
</dbReference>
<dbReference type="SUPFAM" id="SSF51621">
    <property type="entry name" value="Phosphoenolpyruvate/pyruvate domain"/>
    <property type="match status" value="1"/>
</dbReference>
<keyword evidence="8" id="KW-0067">ATP-binding</keyword>
<protein>
    <recommendedName>
        <fullName evidence="3">pyruvate, phosphate dikinase</fullName>
        <ecNumber evidence="3">2.7.9.1</ecNumber>
    </recommendedName>
</protein>
<dbReference type="Gene3D" id="3.50.30.10">
    <property type="entry name" value="Phosphohistidine domain"/>
    <property type="match status" value="1"/>
</dbReference>
<evidence type="ECO:0000313" key="13">
    <source>
        <dbReference type="EMBL" id="NMA44807.1"/>
    </source>
</evidence>
<dbReference type="Pfam" id="PF00391">
    <property type="entry name" value="PEP-utilizers"/>
    <property type="match status" value="1"/>
</dbReference>
<feature type="domain" description="PEP-utilising enzyme mobile" evidence="10">
    <location>
        <begin position="413"/>
        <end position="494"/>
    </location>
</feature>
<keyword evidence="5" id="KW-0479">Metal-binding</keyword>
<evidence type="ECO:0000256" key="4">
    <source>
        <dbReference type="ARBA" id="ARBA00022679"/>
    </source>
</evidence>
<comment type="cofactor">
    <cofactor evidence="1">
        <name>Mg(2+)</name>
        <dbReference type="ChEBI" id="CHEBI:18420"/>
    </cofactor>
</comment>
<dbReference type="Pfam" id="PF01326">
    <property type="entry name" value="PPDK_N"/>
    <property type="match status" value="3"/>
</dbReference>
<evidence type="ECO:0000256" key="6">
    <source>
        <dbReference type="ARBA" id="ARBA00022741"/>
    </source>
</evidence>
<dbReference type="Gene3D" id="1.20.80.30">
    <property type="match status" value="1"/>
</dbReference>
<evidence type="ECO:0000259" key="11">
    <source>
        <dbReference type="Pfam" id="PF01326"/>
    </source>
</evidence>
<dbReference type="InterPro" id="IPR010121">
    <property type="entry name" value="Pyruvate_phosphate_dikinase"/>
</dbReference>
<dbReference type="InterPro" id="IPR040442">
    <property type="entry name" value="Pyrv_kinase-like_dom_sf"/>
</dbReference>
<dbReference type="InterPro" id="IPR036637">
    <property type="entry name" value="Phosphohistidine_dom_sf"/>
</dbReference>
<dbReference type="Gene3D" id="1.10.189.10">
    <property type="entry name" value="Pyruvate Phosphate Dikinase, domain 2"/>
    <property type="match status" value="1"/>
</dbReference>
<evidence type="ECO:0000256" key="3">
    <source>
        <dbReference type="ARBA" id="ARBA00011994"/>
    </source>
</evidence>
<name>A0A7K4C021_9ARCH</name>
<dbReference type="InterPro" id="IPR013815">
    <property type="entry name" value="ATP_grasp_subdomain_1"/>
</dbReference>
<keyword evidence="7 13" id="KW-0418">Kinase</keyword>
<feature type="domain" description="Pyruvate phosphate dikinase AMP/ATP-binding" evidence="11">
    <location>
        <begin position="12"/>
        <end position="48"/>
    </location>
</feature>
<dbReference type="GO" id="GO:0005524">
    <property type="term" value="F:ATP binding"/>
    <property type="evidence" value="ECO:0007669"/>
    <property type="project" value="UniProtKB-KW"/>
</dbReference>
<dbReference type="Gene3D" id="3.20.20.60">
    <property type="entry name" value="Phosphoenolpyruvate-binding domains"/>
    <property type="match status" value="1"/>
</dbReference>
<evidence type="ECO:0000256" key="8">
    <source>
        <dbReference type="ARBA" id="ARBA00022840"/>
    </source>
</evidence>
<dbReference type="EC" id="2.7.9.1" evidence="3"/>
<dbReference type="InterPro" id="IPR015813">
    <property type="entry name" value="Pyrv/PenolPyrv_kinase-like_dom"/>
</dbReference>
<dbReference type="EMBL" id="JAAZKV010000024">
    <property type="protein sequence ID" value="NMA44807.1"/>
    <property type="molecule type" value="Genomic_DNA"/>
</dbReference>
<gene>
    <name evidence="13" type="ORF">GX950_03295</name>
</gene>
<accession>A0A7K4C021</accession>
<keyword evidence="4 13" id="KW-0808">Transferase</keyword>
<dbReference type="InterPro" id="IPR008279">
    <property type="entry name" value="PEP-util_enz_mobile_dom"/>
</dbReference>
<dbReference type="Gene3D" id="3.30.1490.20">
    <property type="entry name" value="ATP-grasp fold, A domain"/>
    <property type="match status" value="1"/>
</dbReference>
<dbReference type="GO" id="GO:0046872">
    <property type="term" value="F:metal ion binding"/>
    <property type="evidence" value="ECO:0007669"/>
    <property type="project" value="UniProtKB-KW"/>
</dbReference>
<keyword evidence="13" id="KW-0670">Pyruvate</keyword>
<keyword evidence="9" id="KW-0460">Magnesium</keyword>
<dbReference type="NCBIfam" id="NF004531">
    <property type="entry name" value="PRK05878.1"/>
    <property type="match status" value="1"/>
</dbReference>
<evidence type="ECO:0000259" key="10">
    <source>
        <dbReference type="Pfam" id="PF00391"/>
    </source>
</evidence>
<evidence type="ECO:0000256" key="5">
    <source>
        <dbReference type="ARBA" id="ARBA00022723"/>
    </source>
</evidence>
<dbReference type="Pfam" id="PF02896">
    <property type="entry name" value="PEP-utilizers_C"/>
    <property type="match status" value="1"/>
</dbReference>